<dbReference type="PANTHER" id="PTHR11434:SF16">
    <property type="entry name" value="NADH-UBIQUINONE OXIDOREDUCTASE CHAIN 4L"/>
    <property type="match status" value="1"/>
</dbReference>
<dbReference type="AlphaFoldDB" id="A0A4D6XR82"/>
<feature type="transmembrane region" description="Helical" evidence="11">
    <location>
        <begin position="6"/>
        <end position="24"/>
    </location>
</feature>
<dbReference type="Proteomes" id="UP000298677">
    <property type="component" value="Chromosome"/>
</dbReference>
<dbReference type="InterPro" id="IPR039428">
    <property type="entry name" value="NUOK/Mnh_C1-like"/>
</dbReference>
<gene>
    <name evidence="11 12" type="primary">nuoK</name>
    <name evidence="12" type="ORF">D9V65_00680</name>
</gene>
<dbReference type="Gene3D" id="1.10.287.3510">
    <property type="match status" value="1"/>
</dbReference>
<keyword evidence="4 11" id="KW-1003">Cell membrane</keyword>
<dbReference type="EC" id="7.1.1.-" evidence="11"/>
<dbReference type="GO" id="GO:0042773">
    <property type="term" value="P:ATP synthesis coupled electron transport"/>
    <property type="evidence" value="ECO:0007669"/>
    <property type="project" value="InterPro"/>
</dbReference>
<evidence type="ECO:0000256" key="7">
    <source>
        <dbReference type="ARBA" id="ARBA00022967"/>
    </source>
</evidence>
<proteinExistence type="inferred from homology"/>
<evidence type="ECO:0000256" key="4">
    <source>
        <dbReference type="ARBA" id="ARBA00022475"/>
    </source>
</evidence>
<evidence type="ECO:0000256" key="9">
    <source>
        <dbReference type="ARBA" id="ARBA00023075"/>
    </source>
</evidence>
<evidence type="ECO:0000256" key="8">
    <source>
        <dbReference type="ARBA" id="ARBA00022989"/>
    </source>
</evidence>
<dbReference type="InterPro" id="IPR001133">
    <property type="entry name" value="NADH_UbQ_OxRdtase_chain4L/K"/>
</dbReference>
<keyword evidence="11" id="KW-0520">NAD</keyword>
<organism evidence="12 13">
    <name type="scientific">Buchnera aphidicola</name>
    <name type="common">Anoecia oenotherae</name>
    <dbReference type="NCBI Taxonomy" id="1241833"/>
    <lineage>
        <taxon>Bacteria</taxon>
        <taxon>Pseudomonadati</taxon>
        <taxon>Pseudomonadota</taxon>
        <taxon>Gammaproteobacteria</taxon>
        <taxon>Enterobacterales</taxon>
        <taxon>Erwiniaceae</taxon>
        <taxon>Buchnera</taxon>
    </lineage>
</organism>
<keyword evidence="7 11" id="KW-1278">Translocase</keyword>
<reference evidence="12 13" key="1">
    <citation type="submission" date="2018-10" db="EMBL/GenBank/DDBJ databases">
        <title>Comparative functional genomics of the obligate endosymbiont Buchnera aphidicola.</title>
        <authorList>
            <person name="Chong R.A."/>
        </authorList>
    </citation>
    <scope>NUCLEOTIDE SEQUENCE [LARGE SCALE GENOMIC DNA]</scope>
    <source>
        <strain evidence="12 13">Aoe</strain>
    </source>
</reference>
<evidence type="ECO:0000256" key="3">
    <source>
        <dbReference type="ARBA" id="ARBA00022448"/>
    </source>
</evidence>
<dbReference type="GO" id="GO:0048038">
    <property type="term" value="F:quinone binding"/>
    <property type="evidence" value="ECO:0007669"/>
    <property type="project" value="UniProtKB-KW"/>
</dbReference>
<comment type="subcellular location">
    <subcellularLocation>
        <location evidence="11">Cell membrane</location>
        <topology evidence="11">Multi-pass membrane protein</topology>
    </subcellularLocation>
    <subcellularLocation>
        <location evidence="1">Membrane</location>
        <topology evidence="1">Multi-pass membrane protein</topology>
    </subcellularLocation>
</comment>
<evidence type="ECO:0000256" key="2">
    <source>
        <dbReference type="ARBA" id="ARBA00010519"/>
    </source>
</evidence>
<evidence type="ECO:0000256" key="5">
    <source>
        <dbReference type="ARBA" id="ARBA00022692"/>
    </source>
</evidence>
<evidence type="ECO:0000256" key="1">
    <source>
        <dbReference type="ARBA" id="ARBA00004141"/>
    </source>
</evidence>
<keyword evidence="3 11" id="KW-0813">Transport</keyword>
<keyword evidence="8 11" id="KW-1133">Transmembrane helix</keyword>
<sequence length="100" mass="11091">MISLFNSLSFSFILLFLGITGIIIRKNALFTLISIEIILSATGLSIAILSSYWDDINGQIFFLVTLTCAATDSVIGLALLLQLYRIHKTLNIDLLNEIKK</sequence>
<dbReference type="GO" id="GO:0050136">
    <property type="term" value="F:NADH dehydrogenase (quinone) (non-electrogenic) activity"/>
    <property type="evidence" value="ECO:0007669"/>
    <property type="project" value="UniProtKB-UniRule"/>
</dbReference>
<evidence type="ECO:0000256" key="11">
    <source>
        <dbReference type="HAMAP-Rule" id="MF_01456"/>
    </source>
</evidence>
<comment type="subunit">
    <text evidence="11">NDH-1 is composed of 13 different subunits. Subunits NuoA, H, J, K, L, M, N constitute the membrane sector of the complex.</text>
</comment>
<dbReference type="EMBL" id="CP033012">
    <property type="protein sequence ID" value="QCI19266.1"/>
    <property type="molecule type" value="Genomic_DNA"/>
</dbReference>
<feature type="transmembrane region" description="Helical" evidence="11">
    <location>
        <begin position="29"/>
        <end position="53"/>
    </location>
</feature>
<dbReference type="GO" id="GO:0030964">
    <property type="term" value="C:NADH dehydrogenase complex"/>
    <property type="evidence" value="ECO:0007669"/>
    <property type="project" value="TreeGrafter"/>
</dbReference>
<evidence type="ECO:0000313" key="13">
    <source>
        <dbReference type="Proteomes" id="UP000298677"/>
    </source>
</evidence>
<evidence type="ECO:0000256" key="10">
    <source>
        <dbReference type="ARBA" id="ARBA00023136"/>
    </source>
</evidence>
<keyword evidence="10 11" id="KW-0472">Membrane</keyword>
<dbReference type="NCBIfam" id="NF004320">
    <property type="entry name" value="PRK05715.1-2"/>
    <property type="match status" value="1"/>
</dbReference>
<accession>A0A4D6XR82</accession>
<dbReference type="Pfam" id="PF00420">
    <property type="entry name" value="Oxidored_q2"/>
    <property type="match status" value="1"/>
</dbReference>
<dbReference type="GO" id="GO:0005886">
    <property type="term" value="C:plasma membrane"/>
    <property type="evidence" value="ECO:0007669"/>
    <property type="project" value="UniProtKB-SubCell"/>
</dbReference>
<comment type="function">
    <text evidence="11">NDH-1 shuttles electrons from NADH, via FMN and iron-sulfur (Fe-S) centers, to quinones in the respiratory chain. The immediate electron acceptor for the enzyme in this species is believed to be ubiquinone. Couples the redox reaction to proton translocation (for every two electrons transferred, four hydrogen ions are translocated across the cytoplasmic membrane), and thus conserves the redox energy in a proton gradient.</text>
</comment>
<evidence type="ECO:0000313" key="12">
    <source>
        <dbReference type="EMBL" id="QCI19266.1"/>
    </source>
</evidence>
<name>A0A4D6XR82_9GAMM</name>
<comment type="catalytic activity">
    <reaction evidence="11">
        <text>a quinone + NADH + 5 H(+)(in) = a quinol + NAD(+) + 4 H(+)(out)</text>
        <dbReference type="Rhea" id="RHEA:57888"/>
        <dbReference type="ChEBI" id="CHEBI:15378"/>
        <dbReference type="ChEBI" id="CHEBI:24646"/>
        <dbReference type="ChEBI" id="CHEBI:57540"/>
        <dbReference type="ChEBI" id="CHEBI:57945"/>
        <dbReference type="ChEBI" id="CHEBI:132124"/>
    </reaction>
</comment>
<protein>
    <recommendedName>
        <fullName evidence="11">NADH-quinone oxidoreductase subunit K</fullName>
        <ecNumber evidence="11">7.1.1.-</ecNumber>
    </recommendedName>
    <alternativeName>
        <fullName evidence="11">NADH dehydrogenase I subunit K</fullName>
    </alternativeName>
    <alternativeName>
        <fullName evidence="11">NDH-1 subunit K</fullName>
    </alternativeName>
</protein>
<dbReference type="PANTHER" id="PTHR11434">
    <property type="entry name" value="NADH-UBIQUINONE OXIDOREDUCTASE SUBUNIT ND4L"/>
    <property type="match status" value="1"/>
</dbReference>
<keyword evidence="6 11" id="KW-0874">Quinone</keyword>
<dbReference type="HAMAP" id="MF_01456">
    <property type="entry name" value="NDH1_NuoK"/>
    <property type="match status" value="1"/>
</dbReference>
<keyword evidence="5 11" id="KW-0812">Transmembrane</keyword>
<evidence type="ECO:0000256" key="6">
    <source>
        <dbReference type="ARBA" id="ARBA00022719"/>
    </source>
</evidence>
<dbReference type="OrthoDB" id="9801357at2"/>
<dbReference type="RefSeq" id="WP_158341673.1">
    <property type="nucleotide sequence ID" value="NZ_CP033012.1"/>
</dbReference>
<feature type="transmembrane region" description="Helical" evidence="11">
    <location>
        <begin position="59"/>
        <end position="81"/>
    </location>
</feature>
<keyword evidence="9 11" id="KW-0830">Ubiquinone</keyword>
<comment type="similarity">
    <text evidence="2 11">Belongs to the complex I subunit 4L family.</text>
</comment>
<keyword evidence="13" id="KW-1185">Reference proteome</keyword>
<keyword evidence="12" id="KW-0560">Oxidoreductase</keyword>